<feature type="transmembrane region" description="Helical" evidence="6">
    <location>
        <begin position="189"/>
        <end position="209"/>
    </location>
</feature>
<evidence type="ECO:0000259" key="7">
    <source>
        <dbReference type="PROSITE" id="PS50850"/>
    </source>
</evidence>
<evidence type="ECO:0000256" key="6">
    <source>
        <dbReference type="SAM" id="Phobius"/>
    </source>
</evidence>
<gene>
    <name evidence="8" type="ORF">G6O67_000397</name>
</gene>
<feature type="transmembrane region" description="Helical" evidence="6">
    <location>
        <begin position="62"/>
        <end position="80"/>
    </location>
</feature>
<feature type="domain" description="Major facilitator superfamily (MFS) profile" evidence="7">
    <location>
        <begin position="64"/>
        <end position="467"/>
    </location>
</feature>
<keyword evidence="9" id="KW-1185">Reference proteome</keyword>
<proteinExistence type="predicted"/>
<dbReference type="Gene3D" id="1.20.1250.20">
    <property type="entry name" value="MFS general substrate transporter like domains"/>
    <property type="match status" value="2"/>
</dbReference>
<dbReference type="PROSITE" id="PS50850">
    <property type="entry name" value="MFS"/>
    <property type="match status" value="1"/>
</dbReference>
<dbReference type="OrthoDB" id="5296287at2759"/>
<dbReference type="InterPro" id="IPR005829">
    <property type="entry name" value="Sugar_transporter_CS"/>
</dbReference>
<feature type="transmembrane region" description="Helical" evidence="6">
    <location>
        <begin position="273"/>
        <end position="291"/>
    </location>
</feature>
<comment type="caution">
    <text evidence="8">The sequence shown here is derived from an EMBL/GenBank/DDBJ whole genome shotgun (WGS) entry which is preliminary data.</text>
</comment>
<sequence length="496" mass="54204">MASDQEERSGWSTPDMLGSGQGPKSGSAVSGYLASRFSTLKPPMDKVINPITAMRMLNREQWTFFLCAWFGWIWDSFDFFTVSLTLGPLAKHFDKPISEITWGISLVLMLRPLGSILFGVWSDRWGRKWPFVFNCVLFIVLELGTGFCNTYNQFLACRALFGIAMGGLYGNAAATALEDCPDAARGIMSGLYQGGYPLGYLLATALARALVDTTSHGWRPLFWFSAGPPVFLIIWRLCLPETQAFRERQMLRRSGPAAKTNFLGMASKSIKNYWLTLIYMVVLMSGFNYMSHGSQDLYPTLLTNQLQFSENQKTITQVIGNLGGFIGAVCVGNLSEIFGRRLTIIVSCLLAGALVYPYTFVSTPAITAVAFFVQFATQGAFGVIPSHLLELSPPEFRSLVVGTAYQLGSLASSASATIQASIGESHFPLPPGPNGMKRYNYGIVICAVLGAAIALVIVTTFLGPEEKGKLFSVTTRIDEPEQSLRSEGGADEKESV</sequence>
<evidence type="ECO:0000313" key="9">
    <source>
        <dbReference type="Proteomes" id="UP000557566"/>
    </source>
</evidence>
<dbReference type="InterPro" id="IPR020846">
    <property type="entry name" value="MFS_dom"/>
</dbReference>
<dbReference type="GO" id="GO:0035879">
    <property type="term" value="P:plasma membrane lactate transport"/>
    <property type="evidence" value="ECO:0007669"/>
    <property type="project" value="TreeGrafter"/>
</dbReference>
<feature type="transmembrane region" description="Helical" evidence="6">
    <location>
        <begin position="129"/>
        <end position="147"/>
    </location>
</feature>
<feature type="transmembrane region" description="Helical" evidence="6">
    <location>
        <begin position="159"/>
        <end position="177"/>
    </location>
</feature>
<evidence type="ECO:0000256" key="3">
    <source>
        <dbReference type="ARBA" id="ARBA00022989"/>
    </source>
</evidence>
<dbReference type="Proteomes" id="UP000557566">
    <property type="component" value="Unassembled WGS sequence"/>
</dbReference>
<dbReference type="PROSITE" id="PS00216">
    <property type="entry name" value="SUGAR_TRANSPORT_1"/>
    <property type="match status" value="1"/>
</dbReference>
<feature type="region of interest" description="Disordered" evidence="5">
    <location>
        <begin position="1"/>
        <end position="24"/>
    </location>
</feature>
<keyword evidence="3 6" id="KW-1133">Transmembrane helix</keyword>
<feature type="transmembrane region" description="Helical" evidence="6">
    <location>
        <begin position="221"/>
        <end position="239"/>
    </location>
</feature>
<dbReference type="Pfam" id="PF00083">
    <property type="entry name" value="Sugar_tr"/>
    <property type="match status" value="1"/>
</dbReference>
<feature type="transmembrane region" description="Helical" evidence="6">
    <location>
        <begin position="342"/>
        <end position="359"/>
    </location>
</feature>
<reference evidence="8 9" key="1">
    <citation type="journal article" date="2020" name="Genome Biol. Evol.">
        <title>A new high-quality draft genome assembly of the Chinese cordyceps Ophiocordyceps sinensis.</title>
        <authorList>
            <person name="Shu R."/>
            <person name="Zhang J."/>
            <person name="Meng Q."/>
            <person name="Zhang H."/>
            <person name="Zhou G."/>
            <person name="Li M."/>
            <person name="Wu P."/>
            <person name="Zhao Y."/>
            <person name="Chen C."/>
            <person name="Qin Q."/>
        </authorList>
    </citation>
    <scope>NUCLEOTIDE SEQUENCE [LARGE SCALE GENOMIC DNA]</scope>
    <source>
        <strain evidence="8 9">IOZ07</strain>
    </source>
</reference>
<evidence type="ECO:0000256" key="2">
    <source>
        <dbReference type="ARBA" id="ARBA00022692"/>
    </source>
</evidence>
<evidence type="ECO:0000256" key="4">
    <source>
        <dbReference type="ARBA" id="ARBA00023136"/>
    </source>
</evidence>
<evidence type="ECO:0000256" key="5">
    <source>
        <dbReference type="SAM" id="MobiDB-lite"/>
    </source>
</evidence>
<evidence type="ECO:0000256" key="1">
    <source>
        <dbReference type="ARBA" id="ARBA00004141"/>
    </source>
</evidence>
<feature type="transmembrane region" description="Helical" evidence="6">
    <location>
        <begin position="439"/>
        <end position="462"/>
    </location>
</feature>
<accession>A0A8H4V9K5</accession>
<dbReference type="AlphaFoldDB" id="A0A8H4V9K5"/>
<keyword evidence="2 6" id="KW-0812">Transmembrane</keyword>
<feature type="transmembrane region" description="Helical" evidence="6">
    <location>
        <begin position="315"/>
        <end position="335"/>
    </location>
</feature>
<dbReference type="SUPFAM" id="SSF103473">
    <property type="entry name" value="MFS general substrate transporter"/>
    <property type="match status" value="1"/>
</dbReference>
<dbReference type="EMBL" id="JAAVMX010000001">
    <property type="protein sequence ID" value="KAF4513077.1"/>
    <property type="molecule type" value="Genomic_DNA"/>
</dbReference>
<protein>
    <recommendedName>
        <fullName evidence="7">Major facilitator superfamily (MFS) profile domain-containing protein</fullName>
    </recommendedName>
</protein>
<dbReference type="PANTHER" id="PTHR23508:SF10">
    <property type="entry name" value="CARBOXYLIC ACID TRANSPORTER PROTEIN HOMOLOG"/>
    <property type="match status" value="1"/>
</dbReference>
<dbReference type="CDD" id="cd17316">
    <property type="entry name" value="MFS_SV2_like"/>
    <property type="match status" value="1"/>
</dbReference>
<name>A0A8H4V9K5_9HYPO</name>
<dbReference type="InterPro" id="IPR036259">
    <property type="entry name" value="MFS_trans_sf"/>
</dbReference>
<comment type="subcellular location">
    <subcellularLocation>
        <location evidence="1">Membrane</location>
        <topology evidence="1">Multi-pass membrane protein</topology>
    </subcellularLocation>
</comment>
<dbReference type="PANTHER" id="PTHR23508">
    <property type="entry name" value="CARBOXYLIC ACID TRANSPORTER PROTEIN HOMOLOG"/>
    <property type="match status" value="1"/>
</dbReference>
<dbReference type="InterPro" id="IPR005828">
    <property type="entry name" value="MFS_sugar_transport-like"/>
</dbReference>
<feature type="transmembrane region" description="Helical" evidence="6">
    <location>
        <begin position="100"/>
        <end position="122"/>
    </location>
</feature>
<keyword evidence="4 6" id="KW-0472">Membrane</keyword>
<evidence type="ECO:0000313" key="8">
    <source>
        <dbReference type="EMBL" id="KAF4513077.1"/>
    </source>
</evidence>
<dbReference type="GO" id="GO:0005886">
    <property type="term" value="C:plasma membrane"/>
    <property type="evidence" value="ECO:0007669"/>
    <property type="project" value="TreeGrafter"/>
</dbReference>
<dbReference type="GO" id="GO:0015355">
    <property type="term" value="F:secondary active monocarboxylate transmembrane transporter activity"/>
    <property type="evidence" value="ECO:0007669"/>
    <property type="project" value="TreeGrafter"/>
</dbReference>
<organism evidence="8 9">
    <name type="scientific">Ophiocordyceps sinensis</name>
    <dbReference type="NCBI Taxonomy" id="72228"/>
    <lineage>
        <taxon>Eukaryota</taxon>
        <taxon>Fungi</taxon>
        <taxon>Dikarya</taxon>
        <taxon>Ascomycota</taxon>
        <taxon>Pezizomycotina</taxon>
        <taxon>Sordariomycetes</taxon>
        <taxon>Hypocreomycetidae</taxon>
        <taxon>Hypocreales</taxon>
        <taxon>Ophiocordycipitaceae</taxon>
        <taxon>Ophiocordyceps</taxon>
    </lineage>
</organism>